<comment type="caution">
    <text evidence="3">The sequence shown here is derived from an EMBL/GenBank/DDBJ whole genome shotgun (WGS) entry which is preliminary data.</text>
</comment>
<keyword evidence="1" id="KW-0689">Ribosomal protein</keyword>
<dbReference type="SUPFAM" id="SSF143800">
    <property type="entry name" value="L28p-like"/>
    <property type="match status" value="1"/>
</dbReference>
<evidence type="ECO:0000256" key="2">
    <source>
        <dbReference type="ARBA" id="ARBA00023274"/>
    </source>
</evidence>
<dbReference type="GO" id="GO:0003735">
    <property type="term" value="F:structural constituent of ribosome"/>
    <property type="evidence" value="ECO:0007669"/>
    <property type="project" value="InterPro"/>
</dbReference>
<dbReference type="InterPro" id="IPR034704">
    <property type="entry name" value="Ribosomal_bL28/bL31-like_sf"/>
</dbReference>
<evidence type="ECO:0000313" key="3">
    <source>
        <dbReference type="EMBL" id="OGZ26652.1"/>
    </source>
</evidence>
<protein>
    <recommendedName>
        <fullName evidence="5">50S ribosomal protein L28</fullName>
    </recommendedName>
</protein>
<accession>A0A1G2EM80</accession>
<evidence type="ECO:0008006" key="5">
    <source>
        <dbReference type="Google" id="ProtNLM"/>
    </source>
</evidence>
<dbReference type="Proteomes" id="UP000176326">
    <property type="component" value="Unassembled WGS sequence"/>
</dbReference>
<dbReference type="Gene3D" id="2.30.170.40">
    <property type="entry name" value="Ribosomal protein L28/L24"/>
    <property type="match status" value="1"/>
</dbReference>
<dbReference type="GO" id="GO:1990904">
    <property type="term" value="C:ribonucleoprotein complex"/>
    <property type="evidence" value="ECO:0007669"/>
    <property type="project" value="UniProtKB-KW"/>
</dbReference>
<organism evidence="3 4">
    <name type="scientific">Candidatus Nealsonbacteria bacterium RIFOXYC1_FULL_40_7</name>
    <dbReference type="NCBI Taxonomy" id="1801678"/>
    <lineage>
        <taxon>Bacteria</taxon>
        <taxon>Candidatus Nealsoniibacteriota</taxon>
    </lineage>
</organism>
<dbReference type="AlphaFoldDB" id="A0A1G2EM80"/>
<reference evidence="3 4" key="1">
    <citation type="journal article" date="2016" name="Nat. Commun.">
        <title>Thousands of microbial genomes shed light on interconnected biogeochemical processes in an aquifer system.</title>
        <authorList>
            <person name="Anantharaman K."/>
            <person name="Brown C.T."/>
            <person name="Hug L.A."/>
            <person name="Sharon I."/>
            <person name="Castelle C.J."/>
            <person name="Probst A.J."/>
            <person name="Thomas B.C."/>
            <person name="Singh A."/>
            <person name="Wilkins M.J."/>
            <person name="Karaoz U."/>
            <person name="Brodie E.L."/>
            <person name="Williams K.H."/>
            <person name="Hubbard S.S."/>
            <person name="Banfield J.F."/>
        </authorList>
    </citation>
    <scope>NUCLEOTIDE SEQUENCE [LARGE SCALE GENOMIC DNA]</scope>
</reference>
<dbReference type="GO" id="GO:0005840">
    <property type="term" value="C:ribosome"/>
    <property type="evidence" value="ECO:0007669"/>
    <property type="project" value="UniProtKB-KW"/>
</dbReference>
<keyword evidence="2" id="KW-0687">Ribonucleoprotein</keyword>
<name>A0A1G2EM80_9BACT</name>
<dbReference type="InterPro" id="IPR037147">
    <property type="entry name" value="Ribosomal_bL28_sf"/>
</dbReference>
<gene>
    <name evidence="3" type="ORF">A2427_04190</name>
</gene>
<evidence type="ECO:0000313" key="4">
    <source>
        <dbReference type="Proteomes" id="UP000176326"/>
    </source>
</evidence>
<dbReference type="EMBL" id="MHMN01000057">
    <property type="protein sequence ID" value="OGZ26652.1"/>
    <property type="molecule type" value="Genomic_DNA"/>
</dbReference>
<evidence type="ECO:0000256" key="1">
    <source>
        <dbReference type="ARBA" id="ARBA00022980"/>
    </source>
</evidence>
<sequence length="73" mass="8386">MARQCIVCGKGYTNSTTLVKLRGKFNPTAKYRRYPNLQWVFIPLETNRKKFKEFAGKRIKACTECIKAIGKGN</sequence>
<proteinExistence type="predicted"/>